<sequence length="516" mass="57522">MSSFFPFLRLLLSPSGSARNDVHHSIIHQTIKDRDRGGFTTPTRRQSHLSYHDTGLRGAQSALIVLEALATNPFASQLTLSHNALGDAGVRQLASRIRFLKSRRVAQIQELNLASNGLTDVGFSDLLRGWSGLAELFLSNNQIQLQASPSPMLFLGNLTFLSLTSNPIHCPSIVALFANSSFAPPELNTLHLSACGLDTAVAFALALWLEDTQRSKSLEFLAVNGNNWGIVGCERIAWALGRKNGNRNILRLEMLACAEPTTNSENQQFFQVNDPSLVQPTVEDRALQMGFQNVTELQECRLALDREGGWKSFQEKCETRNQILKLATRRAAIGLVAAARLILLSSPGPSVSEPNTFPWNRLPEEIQYQVWRWVALLSAFPGLRHHSHDLRRQISSDSTSSFACNGLTFSTSDMKCDQSVLVPDPLTVNQFSRLLDYARNRATLEDQIGLRMQFFLEHNALSENSSFHRRMVEGQRLVGEADRMDLILILKCVTLRTWLGSALIWTLISSYQCTGF</sequence>
<dbReference type="GO" id="GO:0005634">
    <property type="term" value="C:nucleus"/>
    <property type="evidence" value="ECO:0007669"/>
    <property type="project" value="TreeGrafter"/>
</dbReference>
<accession>A0A9Q3J8R2</accession>
<dbReference type="OrthoDB" id="120976at2759"/>
<dbReference type="GO" id="GO:0006913">
    <property type="term" value="P:nucleocytoplasmic transport"/>
    <property type="evidence" value="ECO:0007669"/>
    <property type="project" value="TreeGrafter"/>
</dbReference>
<evidence type="ECO:0000256" key="3">
    <source>
        <dbReference type="ARBA" id="ARBA00022737"/>
    </source>
</evidence>
<dbReference type="InterPro" id="IPR032675">
    <property type="entry name" value="LRR_dom_sf"/>
</dbReference>
<keyword evidence="5" id="KW-1185">Reference proteome</keyword>
<dbReference type="InterPro" id="IPR027038">
    <property type="entry name" value="RanGap"/>
</dbReference>
<dbReference type="EMBL" id="AVOT02065569">
    <property type="protein sequence ID" value="MBW0557623.1"/>
    <property type="molecule type" value="Genomic_DNA"/>
</dbReference>
<keyword evidence="1" id="KW-0343">GTPase activation</keyword>
<name>A0A9Q3J8R2_9BASI</name>
<dbReference type="Gene3D" id="3.80.10.10">
    <property type="entry name" value="Ribonuclease Inhibitor"/>
    <property type="match status" value="2"/>
</dbReference>
<dbReference type="GO" id="GO:0031267">
    <property type="term" value="F:small GTPase binding"/>
    <property type="evidence" value="ECO:0007669"/>
    <property type="project" value="TreeGrafter"/>
</dbReference>
<keyword evidence="3" id="KW-0677">Repeat</keyword>
<comment type="caution">
    <text evidence="4">The sequence shown here is derived from an EMBL/GenBank/DDBJ whole genome shotgun (WGS) entry which is preliminary data.</text>
</comment>
<reference evidence="4" key="1">
    <citation type="submission" date="2021-03" db="EMBL/GenBank/DDBJ databases">
        <title>Draft genome sequence of rust myrtle Austropuccinia psidii MF-1, a brazilian biotype.</title>
        <authorList>
            <person name="Quecine M.C."/>
            <person name="Pachon D.M.R."/>
            <person name="Bonatelli M.L."/>
            <person name="Correr F.H."/>
            <person name="Franceschini L.M."/>
            <person name="Leite T.F."/>
            <person name="Margarido G.R.A."/>
            <person name="Almeida C.A."/>
            <person name="Ferrarezi J.A."/>
            <person name="Labate C.A."/>
        </authorList>
    </citation>
    <scope>NUCLEOTIDE SEQUENCE</scope>
    <source>
        <strain evidence="4">MF-1</strain>
    </source>
</reference>
<dbReference type="SUPFAM" id="SSF52047">
    <property type="entry name" value="RNI-like"/>
    <property type="match status" value="1"/>
</dbReference>
<evidence type="ECO:0000256" key="2">
    <source>
        <dbReference type="ARBA" id="ARBA00022614"/>
    </source>
</evidence>
<dbReference type="GO" id="GO:0005829">
    <property type="term" value="C:cytosol"/>
    <property type="evidence" value="ECO:0007669"/>
    <property type="project" value="TreeGrafter"/>
</dbReference>
<organism evidence="4 5">
    <name type="scientific">Austropuccinia psidii MF-1</name>
    <dbReference type="NCBI Taxonomy" id="1389203"/>
    <lineage>
        <taxon>Eukaryota</taxon>
        <taxon>Fungi</taxon>
        <taxon>Dikarya</taxon>
        <taxon>Basidiomycota</taxon>
        <taxon>Pucciniomycotina</taxon>
        <taxon>Pucciniomycetes</taxon>
        <taxon>Pucciniales</taxon>
        <taxon>Sphaerophragmiaceae</taxon>
        <taxon>Austropuccinia</taxon>
    </lineage>
</organism>
<dbReference type="PANTHER" id="PTHR24113:SF12">
    <property type="entry name" value="RAN GTPASE-ACTIVATING PROTEIN 1"/>
    <property type="match status" value="1"/>
</dbReference>
<dbReference type="AlphaFoldDB" id="A0A9Q3J8R2"/>
<dbReference type="Proteomes" id="UP000765509">
    <property type="component" value="Unassembled WGS sequence"/>
</dbReference>
<dbReference type="SMART" id="SM00368">
    <property type="entry name" value="LRR_RI"/>
    <property type="match status" value="3"/>
</dbReference>
<dbReference type="GO" id="GO:0005096">
    <property type="term" value="F:GTPase activator activity"/>
    <property type="evidence" value="ECO:0007669"/>
    <property type="project" value="UniProtKB-KW"/>
</dbReference>
<proteinExistence type="predicted"/>
<dbReference type="GO" id="GO:0048471">
    <property type="term" value="C:perinuclear region of cytoplasm"/>
    <property type="evidence" value="ECO:0007669"/>
    <property type="project" value="TreeGrafter"/>
</dbReference>
<evidence type="ECO:0000313" key="4">
    <source>
        <dbReference type="EMBL" id="MBW0557623.1"/>
    </source>
</evidence>
<evidence type="ECO:0008006" key="6">
    <source>
        <dbReference type="Google" id="ProtNLM"/>
    </source>
</evidence>
<evidence type="ECO:0000256" key="1">
    <source>
        <dbReference type="ARBA" id="ARBA00022468"/>
    </source>
</evidence>
<evidence type="ECO:0000313" key="5">
    <source>
        <dbReference type="Proteomes" id="UP000765509"/>
    </source>
</evidence>
<dbReference type="PANTHER" id="PTHR24113">
    <property type="entry name" value="RAN GTPASE-ACTIVATING PROTEIN 1"/>
    <property type="match status" value="1"/>
</dbReference>
<keyword evidence="2" id="KW-0433">Leucine-rich repeat</keyword>
<protein>
    <recommendedName>
        <fullName evidence="6">RNI-like protein</fullName>
    </recommendedName>
</protein>
<gene>
    <name evidence="4" type="ORF">O181_097338</name>
</gene>